<protein>
    <submittedName>
        <fullName evidence="2">Uncharacterized protein</fullName>
    </submittedName>
</protein>
<reference evidence="2" key="2">
    <citation type="submission" date="2022-10" db="EMBL/GenBank/DDBJ databases">
        <authorList>
            <consortium name="ENA_rothamsted_submissions"/>
            <consortium name="culmorum"/>
            <person name="King R."/>
        </authorList>
    </citation>
    <scope>NUCLEOTIDE SEQUENCE</scope>
</reference>
<evidence type="ECO:0000313" key="2">
    <source>
        <dbReference type="EMBL" id="CAG9782281.1"/>
    </source>
</evidence>
<gene>
    <name evidence="2" type="ORF">DIATSA_LOCUS554</name>
</gene>
<keyword evidence="1" id="KW-0175">Coiled coil</keyword>
<keyword evidence="3" id="KW-1185">Reference proteome</keyword>
<evidence type="ECO:0000313" key="3">
    <source>
        <dbReference type="Proteomes" id="UP001153714"/>
    </source>
</evidence>
<reference evidence="2" key="1">
    <citation type="submission" date="2021-12" db="EMBL/GenBank/DDBJ databases">
        <authorList>
            <person name="King R."/>
        </authorList>
    </citation>
    <scope>NUCLEOTIDE SEQUENCE</scope>
</reference>
<dbReference type="EMBL" id="OU893332">
    <property type="protein sequence ID" value="CAG9782281.1"/>
    <property type="molecule type" value="Genomic_DNA"/>
</dbReference>
<dbReference type="Proteomes" id="UP001153714">
    <property type="component" value="Chromosome 1"/>
</dbReference>
<dbReference type="OrthoDB" id="551053at2759"/>
<name>A0A9N9N122_9NEOP</name>
<sequence>MVTTKEQELIELNKHLENQMELNKKWKDSYIEMTEKLKKRLLDLQAENKELRMKLKLPHFVSTDAEDNSTS</sequence>
<dbReference type="AlphaFoldDB" id="A0A9N9N122"/>
<proteinExistence type="predicted"/>
<accession>A0A9N9N122</accession>
<evidence type="ECO:0000256" key="1">
    <source>
        <dbReference type="SAM" id="Coils"/>
    </source>
</evidence>
<feature type="coiled-coil region" evidence="1">
    <location>
        <begin position="27"/>
        <end position="54"/>
    </location>
</feature>
<organism evidence="2 3">
    <name type="scientific">Diatraea saccharalis</name>
    <name type="common">sugarcane borer</name>
    <dbReference type="NCBI Taxonomy" id="40085"/>
    <lineage>
        <taxon>Eukaryota</taxon>
        <taxon>Metazoa</taxon>
        <taxon>Ecdysozoa</taxon>
        <taxon>Arthropoda</taxon>
        <taxon>Hexapoda</taxon>
        <taxon>Insecta</taxon>
        <taxon>Pterygota</taxon>
        <taxon>Neoptera</taxon>
        <taxon>Endopterygota</taxon>
        <taxon>Lepidoptera</taxon>
        <taxon>Glossata</taxon>
        <taxon>Ditrysia</taxon>
        <taxon>Pyraloidea</taxon>
        <taxon>Crambidae</taxon>
        <taxon>Crambinae</taxon>
        <taxon>Diatraea</taxon>
    </lineage>
</organism>